<sequence>MTEQKATFTDFINFEKLQSVLRKFCTFVEMGCCIVAPNGRIIIEEGWECLCASSQQELKSIDSRRCIDTERFFIHKPEPGLDNKVFTCRNGFNSVGAPIQIDGLHIATIFIGPFIQEPSPPELLRPLPLDEQNRNVNIPNKHPKFSTARIQRIIDHLDLFVELIAEMGRNHLIEKRAGAALKKSEERYRNLINSLPQIVFETDKQGQILFLNQSAREILGYTEDTLGKNIDLTS</sequence>
<dbReference type="Proteomes" id="UP000184603">
    <property type="component" value="Unassembled WGS sequence"/>
</dbReference>
<dbReference type="EMBL" id="FRFE01000080">
    <property type="protein sequence ID" value="SHO53817.1"/>
    <property type="molecule type" value="Genomic_DNA"/>
</dbReference>
<keyword evidence="3" id="KW-1185">Reference proteome</keyword>
<dbReference type="PROSITE" id="PS50112">
    <property type="entry name" value="PAS"/>
    <property type="match status" value="1"/>
</dbReference>
<name>A0A1M7YML1_9BACT</name>
<dbReference type="InterPro" id="IPR000014">
    <property type="entry name" value="PAS"/>
</dbReference>
<evidence type="ECO:0000259" key="1">
    <source>
        <dbReference type="PROSITE" id="PS50112"/>
    </source>
</evidence>
<evidence type="ECO:0000313" key="2">
    <source>
        <dbReference type="EMBL" id="SHO53817.1"/>
    </source>
</evidence>
<feature type="domain" description="PAS" evidence="1">
    <location>
        <begin position="184"/>
        <end position="226"/>
    </location>
</feature>
<dbReference type="NCBIfam" id="TIGR00229">
    <property type="entry name" value="sensory_box"/>
    <property type="match status" value="1"/>
</dbReference>
<dbReference type="InterPro" id="IPR018771">
    <property type="entry name" value="PocR_dom"/>
</dbReference>
<protein>
    <submittedName>
        <fullName evidence="2">PAS domain S-box-containing protein</fullName>
    </submittedName>
</protein>
<dbReference type="Pfam" id="PF10114">
    <property type="entry name" value="PocR"/>
    <property type="match status" value="1"/>
</dbReference>
<proteinExistence type="predicted"/>
<dbReference type="RefSeq" id="WP_143170909.1">
    <property type="nucleotide sequence ID" value="NZ_FRFE01000080.1"/>
</dbReference>
<dbReference type="Pfam" id="PF13188">
    <property type="entry name" value="PAS_8"/>
    <property type="match status" value="1"/>
</dbReference>
<evidence type="ECO:0000313" key="3">
    <source>
        <dbReference type="Proteomes" id="UP000184603"/>
    </source>
</evidence>
<dbReference type="Gene3D" id="3.30.450.20">
    <property type="entry name" value="PAS domain"/>
    <property type="match status" value="1"/>
</dbReference>
<feature type="non-terminal residue" evidence="2">
    <location>
        <position position="234"/>
    </location>
</feature>
<dbReference type="STRING" id="1121416.SAMN02745220_05328"/>
<reference evidence="2 3" key="1">
    <citation type="submission" date="2016-12" db="EMBL/GenBank/DDBJ databases">
        <authorList>
            <person name="Song W.-J."/>
            <person name="Kurnit D.M."/>
        </authorList>
    </citation>
    <scope>NUCLEOTIDE SEQUENCE [LARGE SCALE GENOMIC DNA]</scope>
    <source>
        <strain evidence="2 3">DSM 18488</strain>
    </source>
</reference>
<dbReference type="InterPro" id="IPR035965">
    <property type="entry name" value="PAS-like_dom_sf"/>
</dbReference>
<dbReference type="OrthoDB" id="9787818at2"/>
<dbReference type="SUPFAM" id="SSF55785">
    <property type="entry name" value="PYP-like sensor domain (PAS domain)"/>
    <property type="match status" value="1"/>
</dbReference>
<organism evidence="2 3">
    <name type="scientific">Desulfopila aestuarii DSM 18488</name>
    <dbReference type="NCBI Taxonomy" id="1121416"/>
    <lineage>
        <taxon>Bacteria</taxon>
        <taxon>Pseudomonadati</taxon>
        <taxon>Thermodesulfobacteriota</taxon>
        <taxon>Desulfobulbia</taxon>
        <taxon>Desulfobulbales</taxon>
        <taxon>Desulfocapsaceae</taxon>
        <taxon>Desulfopila</taxon>
    </lineage>
</organism>
<dbReference type="CDD" id="cd00130">
    <property type="entry name" value="PAS"/>
    <property type="match status" value="1"/>
</dbReference>
<gene>
    <name evidence="2" type="ORF">SAMN02745220_05328</name>
</gene>
<accession>A0A1M7YML1</accession>
<dbReference type="AlphaFoldDB" id="A0A1M7YML1"/>